<proteinExistence type="predicted"/>
<dbReference type="AlphaFoldDB" id="E6QTB9"/>
<reference evidence="2" key="1">
    <citation type="submission" date="2009-10" db="EMBL/GenBank/DDBJ databases">
        <title>Diversity of trophic interactions inside an arsenic-rich microbial ecosystem.</title>
        <authorList>
            <person name="Bertin P.N."/>
            <person name="Heinrich-Salmeron A."/>
            <person name="Pelletier E."/>
            <person name="Goulhen-Chollet F."/>
            <person name="Arsene-Ploetze F."/>
            <person name="Gallien S."/>
            <person name="Calteau A."/>
            <person name="Vallenet D."/>
            <person name="Casiot C."/>
            <person name="Chane-Woon-Ming B."/>
            <person name="Giloteaux L."/>
            <person name="Barakat M."/>
            <person name="Bonnefoy V."/>
            <person name="Bruneel O."/>
            <person name="Chandler M."/>
            <person name="Cleiss J."/>
            <person name="Duran R."/>
            <person name="Elbaz-Poulichet F."/>
            <person name="Fonknechten N."/>
            <person name="Lauga B."/>
            <person name="Mornico D."/>
            <person name="Ortet P."/>
            <person name="Schaeffer C."/>
            <person name="Siguier P."/>
            <person name="Alexander Thil Smith A."/>
            <person name="Van Dorsselaer A."/>
            <person name="Weissenbach J."/>
            <person name="Medigue C."/>
            <person name="Le Paslier D."/>
        </authorList>
    </citation>
    <scope>NUCLEOTIDE SEQUENCE</scope>
</reference>
<evidence type="ECO:0000313" key="2">
    <source>
        <dbReference type="EMBL" id="CBI10491.1"/>
    </source>
</evidence>
<protein>
    <submittedName>
        <fullName evidence="2">Uncharacterized protein</fullName>
    </submittedName>
</protein>
<feature type="compositionally biased region" description="Polar residues" evidence="1">
    <location>
        <begin position="18"/>
        <end position="36"/>
    </location>
</feature>
<sequence>MKNDAQQYPICSRRQQKKGGSSEKTQTPGHQSLSNMFRTGHEYSGAALLHLKTECLENL</sequence>
<gene>
    <name evidence="2" type="ORF">CARN7_1272</name>
</gene>
<feature type="region of interest" description="Disordered" evidence="1">
    <location>
        <begin position="1"/>
        <end position="36"/>
    </location>
</feature>
<accession>E6QTB9</accession>
<evidence type="ECO:0000256" key="1">
    <source>
        <dbReference type="SAM" id="MobiDB-lite"/>
    </source>
</evidence>
<comment type="caution">
    <text evidence="2">The sequence shown here is derived from an EMBL/GenBank/DDBJ whole genome shotgun (WGS) entry which is preliminary data.</text>
</comment>
<organism evidence="2">
    <name type="scientific">mine drainage metagenome</name>
    <dbReference type="NCBI Taxonomy" id="410659"/>
    <lineage>
        <taxon>unclassified sequences</taxon>
        <taxon>metagenomes</taxon>
        <taxon>ecological metagenomes</taxon>
    </lineage>
</organism>
<name>E6QTB9_9ZZZZ</name>
<dbReference type="EMBL" id="CABR01000085">
    <property type="protein sequence ID" value="CBI10491.1"/>
    <property type="molecule type" value="Genomic_DNA"/>
</dbReference>